<name>A0ABQ8TD26_PERAM</name>
<feature type="domain" description="Reverse transcriptase" evidence="1">
    <location>
        <begin position="80"/>
        <end position="325"/>
    </location>
</feature>
<proteinExistence type="predicted"/>
<reference evidence="2 3" key="1">
    <citation type="journal article" date="2022" name="Allergy">
        <title>Genome assembly and annotation of Periplaneta americana reveal a comprehensive cockroach allergen profile.</title>
        <authorList>
            <person name="Wang L."/>
            <person name="Xiong Q."/>
            <person name="Saelim N."/>
            <person name="Wang L."/>
            <person name="Nong W."/>
            <person name="Wan A.T."/>
            <person name="Shi M."/>
            <person name="Liu X."/>
            <person name="Cao Q."/>
            <person name="Hui J.H.L."/>
            <person name="Sookrung N."/>
            <person name="Leung T.F."/>
            <person name="Tungtrongchitr A."/>
            <person name="Tsui S.K.W."/>
        </authorList>
    </citation>
    <scope>NUCLEOTIDE SEQUENCE [LARGE SCALE GENOMIC DNA]</scope>
    <source>
        <strain evidence="2">PWHHKU_190912</strain>
    </source>
</reference>
<comment type="caution">
    <text evidence="2">The sequence shown here is derived from an EMBL/GenBank/DDBJ whole genome shotgun (WGS) entry which is preliminary data.</text>
</comment>
<evidence type="ECO:0000313" key="3">
    <source>
        <dbReference type="Proteomes" id="UP001148838"/>
    </source>
</evidence>
<dbReference type="Pfam" id="PF00078">
    <property type="entry name" value="RVT_1"/>
    <property type="match status" value="1"/>
</dbReference>
<dbReference type="Proteomes" id="UP001148838">
    <property type="component" value="Unassembled WGS sequence"/>
</dbReference>
<dbReference type="InterPro" id="IPR000477">
    <property type="entry name" value="RT_dom"/>
</dbReference>
<evidence type="ECO:0000313" key="2">
    <source>
        <dbReference type="EMBL" id="KAJ4443565.1"/>
    </source>
</evidence>
<dbReference type="PROSITE" id="PS50878">
    <property type="entry name" value="RT_POL"/>
    <property type="match status" value="1"/>
</dbReference>
<dbReference type="SUPFAM" id="SSF56672">
    <property type="entry name" value="DNA/RNA polymerases"/>
    <property type="match status" value="1"/>
</dbReference>
<gene>
    <name evidence="2" type="ORF">ANN_05238</name>
</gene>
<accession>A0ABQ8TD26</accession>
<dbReference type="CDD" id="cd01650">
    <property type="entry name" value="RT_nLTR_like"/>
    <property type="match status" value="1"/>
</dbReference>
<evidence type="ECO:0000259" key="1">
    <source>
        <dbReference type="PROSITE" id="PS50878"/>
    </source>
</evidence>
<protein>
    <recommendedName>
        <fullName evidence="1">Reverse transcriptase domain-containing protein</fullName>
    </recommendedName>
</protein>
<dbReference type="InterPro" id="IPR043502">
    <property type="entry name" value="DNA/RNA_pol_sf"/>
</dbReference>
<dbReference type="EMBL" id="JAJSOF020000013">
    <property type="protein sequence ID" value="KAJ4443565.1"/>
    <property type="molecule type" value="Genomic_DNA"/>
</dbReference>
<keyword evidence="3" id="KW-1185">Reference proteome</keyword>
<organism evidence="2 3">
    <name type="scientific">Periplaneta americana</name>
    <name type="common">American cockroach</name>
    <name type="synonym">Blatta americana</name>
    <dbReference type="NCBI Taxonomy" id="6978"/>
    <lineage>
        <taxon>Eukaryota</taxon>
        <taxon>Metazoa</taxon>
        <taxon>Ecdysozoa</taxon>
        <taxon>Arthropoda</taxon>
        <taxon>Hexapoda</taxon>
        <taxon>Insecta</taxon>
        <taxon>Pterygota</taxon>
        <taxon>Neoptera</taxon>
        <taxon>Polyneoptera</taxon>
        <taxon>Dictyoptera</taxon>
        <taxon>Blattodea</taxon>
        <taxon>Blattoidea</taxon>
        <taxon>Blattidae</taxon>
        <taxon>Blattinae</taxon>
        <taxon>Periplaneta</taxon>
    </lineage>
</organism>
<dbReference type="PANTHER" id="PTHR19446">
    <property type="entry name" value="REVERSE TRANSCRIPTASES"/>
    <property type="match status" value="1"/>
</dbReference>
<sequence>MESWLKHFQVTLNPGNKDQAYDKIKPPSDKIPHPITKREVLSMIRKLKKSKAAGPDGIYKEFLKESTSELTTTWIELLNICVQLGEIPNAWRQITLKFLYKGKGPTNDPNSYRGIALENNPFKLLTNILNARLTRAKDWKIPEQQFGFRKGLAVENLLKNIHEVLIKPKQKFYAVFVDYSKAFDNVNRKHMIKKLGNMEELDGHTLTLIYNILAQNVITIDDSVQKSKEVTQTRGVLQEDPLSPLLFNVMTADIIQICRPSIKMYIYADDMLQEKRSWIICGVTAEKICSPVCYSDGDKNLNSVMRWDMTGALRSEKTTECHIAW</sequence>